<organism evidence="2 3">
    <name type="scientific">Oldenlandia corymbosa var. corymbosa</name>
    <dbReference type="NCBI Taxonomy" id="529605"/>
    <lineage>
        <taxon>Eukaryota</taxon>
        <taxon>Viridiplantae</taxon>
        <taxon>Streptophyta</taxon>
        <taxon>Embryophyta</taxon>
        <taxon>Tracheophyta</taxon>
        <taxon>Spermatophyta</taxon>
        <taxon>Magnoliopsida</taxon>
        <taxon>eudicotyledons</taxon>
        <taxon>Gunneridae</taxon>
        <taxon>Pentapetalae</taxon>
        <taxon>asterids</taxon>
        <taxon>lamiids</taxon>
        <taxon>Gentianales</taxon>
        <taxon>Rubiaceae</taxon>
        <taxon>Rubioideae</taxon>
        <taxon>Spermacoceae</taxon>
        <taxon>Hedyotis-Oldenlandia complex</taxon>
        <taxon>Oldenlandia</taxon>
    </lineage>
</organism>
<evidence type="ECO:0000313" key="2">
    <source>
        <dbReference type="EMBL" id="CAI9111482.1"/>
    </source>
</evidence>
<accession>A0AAV1DW19</accession>
<dbReference type="InterPro" id="IPR045163">
    <property type="entry name" value="Focadhesin/RST1"/>
</dbReference>
<dbReference type="GO" id="GO:0060147">
    <property type="term" value="P:regulation of post-transcriptional gene silencing"/>
    <property type="evidence" value="ECO:0007669"/>
    <property type="project" value="InterPro"/>
</dbReference>
<reference evidence="2" key="1">
    <citation type="submission" date="2023-03" db="EMBL/GenBank/DDBJ databases">
        <authorList>
            <person name="Julca I."/>
        </authorList>
    </citation>
    <scope>NUCLEOTIDE SEQUENCE</scope>
</reference>
<sequence length="1797" mass="201282">MDSSYASLLEKTRVPQPSLQKFAVISIFDKLRTAPPHHGLDSEPGRAAVSYCLHSNSAFVVEVSVRELCWLVKDSKMELSRGLLELQSALEEASDPRFVNVFVKAIGFLVQLGFRNRSFSLRFRSSENHPFVKILSCRSEVQRELVQQLGLFMVKNKHLGMDAVCDFLRPFLNYSIIQMSVLVRFRSFVRSLVTSLASLCCSFSSEAVPVIKLLMECLKFFPSRDPELVEMGLLSQEEVEDICEIARHILVVQKELGLNYVPEFSSVMLSLFLPLIQSELEQEQLAVLKLVLFLVEWKIESDVDRFPSELSEELLFIFPVINIASSPSKSVKQVATVLLSSLEKRLIALSGPPKEGPDPQTSFCRNSSPGCIIYRFLQHLWYQKTCSSSFLFNLDFASAKDINDVGQKVYNSWTYLRDCLLLIVNKKKSAQTLSKSQGIFISEISFSLAAIASVCLMHQKLRNSSVEILAFIGNVNPELGLPLMLFILLCNRLTGKDGDTGFCGISLKILGLLPSLASHPAMMPLIVQTILPMLHKDVKPVLYATAVRLICKTWEINDRVFGNLQGVLIPSKFVELAMEKDICISMAASVLDVCRKNPDRGVDLVLSVEACIENEDNLVQSLGLQSLAHLCEADVIDFYTAWDVIKKHVSKYKTNAVVTYGLCILLRWGAMDAEAYPEVSSHILNILWEVGTSRTAGHGPSWAKTRAMAFQALTAYEVVHILRSFPNFKEVNLDFLISETDPEVLRVLEGFESKLIDYEFINRRSFARQKRESKNKIEKLLDVLPQVIFPRGDESKVKEIPGAALLLLNFAPDLRNRGPQKELEEMNAKFENVMVEIASSLKLSRNVLVALVSLQSWKPFMRRWVKVQLKLLGAKPHSSVLDNTSKAANNILKILRRKADECIPSSAENFGLAIGALCSVLPQPVHVVKSSASKFLCSWLLQHEHEYRQWTAAISLGLVSSCLHVTDRKQKFENIDVLLKVASSSKSTLVKGACGVGLGFSCESLLTSVGSEGNSSSERESYKTEELEVLRNIITVLSNSLCQFTESSADILRKLPSYIPLAKYGSNQYVSVESVNDVCGDLEEDIWGVTGLILGLGSSISAVYRSGAREAVINIKDWILSCILYFNSSIERNTSIEKRDMVLSAGSCLALPVVVAFCQRVELIDSTEVDRLVSSLKELISELVSVEQLSTFAQSLLIASSVGAGNFLSSILNGGIYSLKVEDVKDLLSLCRKIYSSPRPPLVHFGGMLGVISLLGASVGLPDQYITSTQADIPFDQKMESSRIMGPLLSIPLVEPELTLSVREIFLAAQESDDHQFRQFAAWAISLLRDFLWFKQPQNEEITFQEDAISSVRQGLPKDSLVVKISTWLMHLDLQTATISHATTVFSALRCLSYAPRLPMLDWGAIIRRCMRLEDLLAKSLALDSSMKKGYLREECLLFSLCHANQIEPLLVFINELSELSRFKTLDKNLQSCFLLHLADLIKIFSGSRLEKLFEDIINFMLWVISSQKYSQEEKSFLRTSCWKGLSFCLGGDSLHVQECVAYMEKCMKVLFDLLPAIDIMEPCSEISEEFSEAVSCLGKSNQRWLLDLLQTPEASFMEENRHFSESVKKIRAKARLVRIGSLTLTELGKLRPYFLNLRSEVMWNVLTEVAAALQHAEENVKVEWLLETLQISCVTSYPSTALQLLGLLCGNWCKYMPILVMDKYNVLRDLPITLTSFLRDSSLGNLSESVFSSLWTLTERIYGWVTGDSIPNQQSIDRSENDASVFLLFVLHRACVLLKDCLPLDKQIELANMVIP</sequence>
<keyword evidence="3" id="KW-1185">Reference proteome</keyword>
<dbReference type="Proteomes" id="UP001161247">
    <property type="component" value="Chromosome 6"/>
</dbReference>
<protein>
    <submittedName>
        <fullName evidence="2">OLC1v1011710C1</fullName>
    </submittedName>
</protein>
<dbReference type="Pfam" id="PF12530">
    <property type="entry name" value="DUF3730"/>
    <property type="match status" value="2"/>
</dbReference>
<dbReference type="InterPro" id="IPR016024">
    <property type="entry name" value="ARM-type_fold"/>
</dbReference>
<dbReference type="InterPro" id="IPR022542">
    <property type="entry name" value="FOCAD/RST1_DUF3730"/>
</dbReference>
<proteinExistence type="predicted"/>
<dbReference type="PANTHER" id="PTHR16212:SF4">
    <property type="entry name" value="FOCADHESIN"/>
    <property type="match status" value="1"/>
</dbReference>
<evidence type="ECO:0000313" key="3">
    <source>
        <dbReference type="Proteomes" id="UP001161247"/>
    </source>
</evidence>
<gene>
    <name evidence="2" type="ORF">OLC1_LOCUS18874</name>
</gene>
<evidence type="ECO:0000259" key="1">
    <source>
        <dbReference type="Pfam" id="PF12530"/>
    </source>
</evidence>
<feature type="domain" description="DUF3730" evidence="1">
    <location>
        <begin position="83"/>
        <end position="310"/>
    </location>
</feature>
<dbReference type="SUPFAM" id="SSF48371">
    <property type="entry name" value="ARM repeat"/>
    <property type="match status" value="2"/>
</dbReference>
<dbReference type="EMBL" id="OX459123">
    <property type="protein sequence ID" value="CAI9111482.1"/>
    <property type="molecule type" value="Genomic_DNA"/>
</dbReference>
<dbReference type="PANTHER" id="PTHR16212">
    <property type="entry name" value="FOCADHESIN FAMILY MEMBER"/>
    <property type="match status" value="1"/>
</dbReference>
<feature type="domain" description="DUF3730" evidence="1">
    <location>
        <begin position="506"/>
        <end position="713"/>
    </location>
</feature>
<name>A0AAV1DW19_OLDCO</name>